<keyword evidence="2" id="KW-1185">Reference proteome</keyword>
<evidence type="ECO:0000313" key="2">
    <source>
        <dbReference type="Proteomes" id="UP001295794"/>
    </source>
</evidence>
<dbReference type="EMBL" id="CAVNYO010000181">
    <property type="protein sequence ID" value="CAK5272273.1"/>
    <property type="molecule type" value="Genomic_DNA"/>
</dbReference>
<comment type="caution">
    <text evidence="1">The sequence shown here is derived from an EMBL/GenBank/DDBJ whole genome shotgun (WGS) entry which is preliminary data.</text>
</comment>
<reference evidence="1" key="1">
    <citation type="submission" date="2023-11" db="EMBL/GenBank/DDBJ databases">
        <authorList>
            <person name="De Vega J J."/>
            <person name="De Vega J J."/>
        </authorList>
    </citation>
    <scope>NUCLEOTIDE SEQUENCE</scope>
</reference>
<organism evidence="1 2">
    <name type="scientific">Mycena citricolor</name>
    <dbReference type="NCBI Taxonomy" id="2018698"/>
    <lineage>
        <taxon>Eukaryota</taxon>
        <taxon>Fungi</taxon>
        <taxon>Dikarya</taxon>
        <taxon>Basidiomycota</taxon>
        <taxon>Agaricomycotina</taxon>
        <taxon>Agaricomycetes</taxon>
        <taxon>Agaricomycetidae</taxon>
        <taxon>Agaricales</taxon>
        <taxon>Marasmiineae</taxon>
        <taxon>Mycenaceae</taxon>
        <taxon>Mycena</taxon>
    </lineage>
</organism>
<protein>
    <submittedName>
        <fullName evidence="1">Uncharacterized protein</fullName>
    </submittedName>
</protein>
<feature type="non-terminal residue" evidence="1">
    <location>
        <position position="73"/>
    </location>
</feature>
<proteinExistence type="predicted"/>
<feature type="non-terminal residue" evidence="1">
    <location>
        <position position="1"/>
    </location>
</feature>
<accession>A0AAD2Q3K3</accession>
<evidence type="ECO:0000313" key="1">
    <source>
        <dbReference type="EMBL" id="CAK5272273.1"/>
    </source>
</evidence>
<dbReference type="AlphaFoldDB" id="A0AAD2Q3K3"/>
<dbReference type="Proteomes" id="UP001295794">
    <property type="component" value="Unassembled WGS sequence"/>
</dbReference>
<gene>
    <name evidence="1" type="ORF">MYCIT1_LOCUS17907</name>
</gene>
<sequence>SWPPEVDIGEWKGTKNNWYNTFNTSSAVVSHLVPWPSDLSFHALKAVMTAQPNGADVKIDFYLDNVFQVTQIG</sequence>
<name>A0AAD2Q3K3_9AGAR</name>